<reference evidence="1 2" key="1">
    <citation type="submission" date="2018-07" db="EMBL/GenBank/DDBJ databases">
        <title>PhiCrAss001, a member of the most abundant bacteriophage family in the human gut, infects Bacteroides.</title>
        <authorList>
            <person name="Shkoporov A.N."/>
            <person name="Khokhlova E.V."/>
            <person name="Fitzgerald C.B."/>
            <person name="Stockdale S.R."/>
            <person name="Draper L.A."/>
            <person name="Ross R.P."/>
            <person name="Hill C."/>
        </authorList>
    </citation>
    <scope>NUCLEOTIDE SEQUENCE [LARGE SCALE GENOMIC DNA]</scope>
    <source>
        <strain evidence="2">crAss001</strain>
    </source>
</reference>
<dbReference type="Proteomes" id="UP000262320">
    <property type="component" value="Segment"/>
</dbReference>
<gene>
    <name evidence="1" type="ORF">crAss001_33</name>
</gene>
<organismHost>
    <name type="scientific">Bacteroides intestinalis</name>
    <dbReference type="NCBI Taxonomy" id="329854"/>
</organismHost>
<dbReference type="EMBL" id="MH675552">
    <property type="protein sequence ID" value="AXQ62676.1"/>
    <property type="molecule type" value="Genomic_DNA"/>
</dbReference>
<protein>
    <submittedName>
        <fullName evidence="1">Double-stranded DNA binding domain containing protein</fullName>
    </submittedName>
</protein>
<evidence type="ECO:0000313" key="2">
    <source>
        <dbReference type="Proteomes" id="UP000262320"/>
    </source>
</evidence>
<sequence>MAKEVSKMVLDDEEIMKETPVIPDVDNLFEEPKTRKTKKQAVIEDNDEPISCLRNERVIVRFVPKQTGLVSNPKHILYGGMAEAAVRWFTLPRLSSGMYVNALTDKEKAYLEEIMGLEYNALSIYKKVDNFWDNYTVRLTKQDNFLNLADPDDYIKYKILLANKDYIASSLQELQDRPKMTYQFVIVQEGEEAKTAKKEMNATMQSYMKFGEIQDNADKLRVIIETIDGRPLAKTTKIEFLHEKINKLIQADPKLFLRVAEDQYLDTKVLIKKAIEEGLISNRGGMLYLKSDGSPLCGDNEEPTLSVAAKFLSAPKRQELKFSLEAKLKE</sequence>
<organism evidence="1 2">
    <name type="scientific">Bacteroides phage crAss001</name>
    <name type="common">Bacteroides phage PhiCrAss001</name>
    <dbReference type="NCBI Taxonomy" id="2301731"/>
    <lineage>
        <taxon>Viruses</taxon>
        <taxon>Duplodnaviria</taxon>
        <taxon>Heunggongvirae</taxon>
        <taxon>Uroviricota</taxon>
        <taxon>Caudoviricetes</taxon>
        <taxon>Crassvirales</taxon>
        <taxon>Steigviridae</taxon>
        <taxon>Asinivirinae</taxon>
        <taxon>Kehishuvirus</taxon>
        <taxon>Kehishuvirus primarius</taxon>
    </lineage>
</organism>
<name>A0A385DT81_BPCA1</name>
<keyword evidence="2" id="KW-1185">Reference proteome</keyword>
<accession>A0A385DT81</accession>
<evidence type="ECO:0000313" key="1">
    <source>
        <dbReference type="EMBL" id="AXQ62676.1"/>
    </source>
</evidence>
<proteinExistence type="predicted"/>